<reference evidence="1 2" key="1">
    <citation type="submission" date="2019-03" db="EMBL/GenBank/DDBJ databases">
        <title>Flavobacterium LB-D12 sp. nov., isolated from arctic soil.</title>
        <authorList>
            <person name="Chaudhary D.K."/>
        </authorList>
    </citation>
    <scope>NUCLEOTIDE SEQUENCE [LARGE SCALE GENOMIC DNA]</scope>
    <source>
        <strain evidence="1 2">LB-D12</strain>
    </source>
</reference>
<dbReference type="EMBL" id="SMFN01000001">
    <property type="protein sequence ID" value="TDE07715.1"/>
    <property type="molecule type" value="Genomic_DNA"/>
</dbReference>
<dbReference type="AlphaFoldDB" id="A0A4R5DB07"/>
<organism evidence="1 2">
    <name type="scientific">Flavobacterium sandaracinum</name>
    <dbReference type="NCBI Taxonomy" id="2541733"/>
    <lineage>
        <taxon>Bacteria</taxon>
        <taxon>Pseudomonadati</taxon>
        <taxon>Bacteroidota</taxon>
        <taxon>Flavobacteriia</taxon>
        <taxon>Flavobacteriales</taxon>
        <taxon>Flavobacteriaceae</taxon>
        <taxon>Flavobacterium</taxon>
    </lineage>
</organism>
<keyword evidence="2" id="KW-1185">Reference proteome</keyword>
<comment type="caution">
    <text evidence="1">The sequence shown here is derived from an EMBL/GenBank/DDBJ whole genome shotgun (WGS) entry which is preliminary data.</text>
</comment>
<dbReference type="OrthoDB" id="1361461at2"/>
<name>A0A4R5DB07_9FLAO</name>
<protein>
    <submittedName>
        <fullName evidence="1">Uncharacterized protein</fullName>
    </submittedName>
</protein>
<evidence type="ECO:0000313" key="1">
    <source>
        <dbReference type="EMBL" id="TDE07715.1"/>
    </source>
</evidence>
<accession>A0A4R5DB07</accession>
<proteinExistence type="predicted"/>
<dbReference type="Proteomes" id="UP000294644">
    <property type="component" value="Unassembled WGS sequence"/>
</dbReference>
<sequence>MNNKNRKKIIGATLLLFIALFASPVKKNYIQKRETTYFKGNIKVDTPDIILGGTNENGVLEEKDSKFTDSSTFYQTPKPAFIQHETDTVKSIIYSRNQKGKMMYGKNTSESTSK</sequence>
<dbReference type="RefSeq" id="WP_132064530.1">
    <property type="nucleotide sequence ID" value="NZ_SMFN01000001.1"/>
</dbReference>
<evidence type="ECO:0000313" key="2">
    <source>
        <dbReference type="Proteomes" id="UP000294644"/>
    </source>
</evidence>
<gene>
    <name evidence="1" type="ORF">E0F91_01105</name>
</gene>